<gene>
    <name evidence="4" type="ORF">G3I29_25295</name>
</gene>
<dbReference type="SMART" id="SM00028">
    <property type="entry name" value="TPR"/>
    <property type="match status" value="3"/>
</dbReference>
<name>A0A6N9U4M1_STRHA</name>
<dbReference type="Pfam" id="PF13424">
    <property type="entry name" value="TPR_12"/>
    <property type="match status" value="1"/>
</dbReference>
<dbReference type="SUPFAM" id="SSF46894">
    <property type="entry name" value="C-terminal effector domain of the bipartite response regulators"/>
    <property type="match status" value="1"/>
</dbReference>
<dbReference type="EMBL" id="JAAGLQ010000540">
    <property type="protein sequence ID" value="NEA18760.1"/>
    <property type="molecule type" value="Genomic_DNA"/>
</dbReference>
<keyword evidence="2" id="KW-0802">TPR repeat</keyword>
<sequence>MELRLLGPMVALRAGRVVEVRSRKALELLAVLLSSPGLRASHDEIMRYLWPQEPLSPNRIRQTFHQLRKSVPEICPESNERGFCEVHVKSEGVDYLRFRGLLRTADSTRDLSARLELLRDATGEWRGVLFDGMEGVAFDRRRHELMGELREATTACVQTELECAQLRAALDRVDAALGHWPTDEALLELKVRALRTLGREVEIPPLLAVWERECGRSTAHLLLAGATGEYDQGTAVSLRAMNPPRPRQLPLGSVSLVGRRRQRDRMTEVLLGRFPERSRLVALSGLPGVGKSALAVEVAVALDQYFADGILHVDLGGVAPEGLLSHEHVIARLLNDLGVRPATPTPDGMLSAYRTALADRSVLLILDNAREEAHVRRLLPPAGASATIVTGRRHMDGLEIREHAELIPLEPLSRADAAALLGKRLGEDRMRTAAPFVPDIVEHCSGLPLALGIMAARIKRRPWALPDIVRELRVESTRLRSLDLGSEDLSVRLSLDASRRQLSAPAARLLERLAIHPGPTISWAALRAIEPEDGPYVSNAVDELLGMSLALEPSSERYALHDLVRVYAEALTREWAEAERIRLVKRMLHYLLHQAWACDRRLEPGRRLPIDQPGTLVVMDPADATVAMRWFEAEYLTLTAAVGLAQRHGLDRYTWLLSMTLVTFQWRSDRHLDALAGLHRALPAATRESGPADVAMVRRMLAGTHRALGDVEAAVRELNGAVRISDDDGDMLGAALGRHTLGVLLQESGAPDEALDHFGAALPAFEELPDVLGQAAVLSGIGSARYDLGQYEEAAECCLRALSLLTDTGDVNGQAHAHFSLGRIRMAREDPEAAVTELVRARVLYRSLTYGSREARTLVWLAKALKAAGRTAESAEAMGQAAAVLRRAGERDLDSALDRLARLP</sequence>
<dbReference type="Gene3D" id="3.40.50.300">
    <property type="entry name" value="P-loop containing nucleotide triphosphate hydrolases"/>
    <property type="match status" value="1"/>
</dbReference>
<dbReference type="Gene3D" id="1.10.10.10">
    <property type="entry name" value="Winged helix-like DNA-binding domain superfamily/Winged helix DNA-binding domain"/>
    <property type="match status" value="1"/>
</dbReference>
<dbReference type="GO" id="GO:0003677">
    <property type="term" value="F:DNA binding"/>
    <property type="evidence" value="ECO:0007669"/>
    <property type="project" value="InterPro"/>
</dbReference>
<feature type="repeat" description="TPR" evidence="2">
    <location>
        <begin position="775"/>
        <end position="808"/>
    </location>
</feature>
<dbReference type="InterPro" id="IPR019734">
    <property type="entry name" value="TPR_rpt"/>
</dbReference>
<dbReference type="RefSeq" id="WP_164347856.1">
    <property type="nucleotide sequence ID" value="NZ_JAAGLQ010000540.1"/>
</dbReference>
<dbReference type="SUPFAM" id="SSF52540">
    <property type="entry name" value="P-loop containing nucleoside triphosphate hydrolases"/>
    <property type="match status" value="1"/>
</dbReference>
<dbReference type="PANTHER" id="PTHR47691:SF3">
    <property type="entry name" value="HTH-TYPE TRANSCRIPTIONAL REGULATOR RV0890C-RELATED"/>
    <property type="match status" value="1"/>
</dbReference>
<dbReference type="GO" id="GO:0006355">
    <property type="term" value="P:regulation of DNA-templated transcription"/>
    <property type="evidence" value="ECO:0007669"/>
    <property type="project" value="InterPro"/>
</dbReference>
<evidence type="ECO:0000259" key="3">
    <source>
        <dbReference type="SMART" id="SM01043"/>
    </source>
</evidence>
<dbReference type="SMART" id="SM01043">
    <property type="entry name" value="BTAD"/>
    <property type="match status" value="1"/>
</dbReference>
<dbReference type="PROSITE" id="PS50005">
    <property type="entry name" value="TPR"/>
    <property type="match status" value="1"/>
</dbReference>
<dbReference type="InterPro" id="IPR016032">
    <property type="entry name" value="Sig_transdc_resp-reg_C-effctor"/>
</dbReference>
<feature type="domain" description="Bacterial transcriptional activator" evidence="3">
    <location>
        <begin position="93"/>
        <end position="207"/>
    </location>
</feature>
<dbReference type="GO" id="GO:0000160">
    <property type="term" value="P:phosphorelay signal transduction system"/>
    <property type="evidence" value="ECO:0007669"/>
    <property type="project" value="UniProtKB-KW"/>
</dbReference>
<comment type="caution">
    <text evidence="4">The sequence shown here is derived from an EMBL/GenBank/DDBJ whole genome shotgun (WGS) entry which is preliminary data.</text>
</comment>
<dbReference type="SUPFAM" id="SSF48452">
    <property type="entry name" value="TPR-like"/>
    <property type="match status" value="1"/>
</dbReference>
<accession>A0A6N9U4M1</accession>
<dbReference type="InterPro" id="IPR011990">
    <property type="entry name" value="TPR-like_helical_dom_sf"/>
</dbReference>
<proteinExistence type="predicted"/>
<dbReference type="PRINTS" id="PR00364">
    <property type="entry name" value="DISEASERSIST"/>
</dbReference>
<organism evidence="4 5">
    <name type="scientific">Streptomyces halstedii</name>
    <dbReference type="NCBI Taxonomy" id="1944"/>
    <lineage>
        <taxon>Bacteria</taxon>
        <taxon>Bacillati</taxon>
        <taxon>Actinomycetota</taxon>
        <taxon>Actinomycetes</taxon>
        <taxon>Kitasatosporales</taxon>
        <taxon>Streptomycetaceae</taxon>
        <taxon>Streptomyces</taxon>
    </lineage>
</organism>
<dbReference type="Gene3D" id="1.25.40.10">
    <property type="entry name" value="Tetratricopeptide repeat domain"/>
    <property type="match status" value="2"/>
</dbReference>
<evidence type="ECO:0000313" key="5">
    <source>
        <dbReference type="Proteomes" id="UP000471293"/>
    </source>
</evidence>
<keyword evidence="1" id="KW-0902">Two-component regulatory system</keyword>
<dbReference type="PANTHER" id="PTHR47691">
    <property type="entry name" value="REGULATOR-RELATED"/>
    <property type="match status" value="1"/>
</dbReference>
<dbReference type="InterPro" id="IPR027417">
    <property type="entry name" value="P-loop_NTPase"/>
</dbReference>
<evidence type="ECO:0000256" key="1">
    <source>
        <dbReference type="ARBA" id="ARBA00023012"/>
    </source>
</evidence>
<dbReference type="Pfam" id="PF03704">
    <property type="entry name" value="BTAD"/>
    <property type="match status" value="1"/>
</dbReference>
<reference evidence="4 5" key="1">
    <citation type="submission" date="2020-01" db="EMBL/GenBank/DDBJ databases">
        <title>Insect and environment-associated Actinomycetes.</title>
        <authorList>
            <person name="Currrie C."/>
            <person name="Chevrette M."/>
            <person name="Carlson C."/>
            <person name="Stubbendieck R."/>
            <person name="Wendt-Pienkowski E."/>
        </authorList>
    </citation>
    <scope>NUCLEOTIDE SEQUENCE [LARGE SCALE GENOMIC DNA]</scope>
    <source>
        <strain evidence="4 5">SID11342</strain>
    </source>
</reference>
<dbReference type="AlphaFoldDB" id="A0A6N9U4M1"/>
<dbReference type="InterPro" id="IPR036388">
    <property type="entry name" value="WH-like_DNA-bd_sf"/>
</dbReference>
<evidence type="ECO:0000256" key="2">
    <source>
        <dbReference type="PROSITE-ProRule" id="PRU00339"/>
    </source>
</evidence>
<dbReference type="Proteomes" id="UP000471293">
    <property type="component" value="Unassembled WGS sequence"/>
</dbReference>
<dbReference type="GO" id="GO:0043531">
    <property type="term" value="F:ADP binding"/>
    <property type="evidence" value="ECO:0007669"/>
    <property type="project" value="InterPro"/>
</dbReference>
<dbReference type="InterPro" id="IPR005158">
    <property type="entry name" value="BTAD"/>
</dbReference>
<protein>
    <submittedName>
        <fullName evidence="4">Tetratricopeptide repeat protein</fullName>
    </submittedName>
</protein>
<evidence type="ECO:0000313" key="4">
    <source>
        <dbReference type="EMBL" id="NEA18760.1"/>
    </source>
</evidence>